<feature type="compositionally biased region" description="Acidic residues" evidence="1">
    <location>
        <begin position="491"/>
        <end position="527"/>
    </location>
</feature>
<reference evidence="3 4" key="1">
    <citation type="journal article" date="2015" name="Genome Biol. Evol.">
        <title>The genome of winter moth (Operophtera brumata) provides a genomic perspective on sexual dimorphism and phenology.</title>
        <authorList>
            <person name="Derks M.F."/>
            <person name="Smit S."/>
            <person name="Salis L."/>
            <person name="Schijlen E."/>
            <person name="Bossers A."/>
            <person name="Mateman C."/>
            <person name="Pijl A.S."/>
            <person name="de Ridder D."/>
            <person name="Groenen M.A."/>
            <person name="Visser M.E."/>
            <person name="Megens H.J."/>
        </authorList>
    </citation>
    <scope>NUCLEOTIDE SEQUENCE [LARGE SCALE GENOMIC DNA]</scope>
    <source>
        <strain evidence="3">WM2013NL</strain>
        <tissue evidence="3">Head and thorax</tissue>
    </source>
</reference>
<dbReference type="STRING" id="104452.A0A0L7LA20"/>
<dbReference type="PANTHER" id="PTHR46135:SF3">
    <property type="entry name" value="NME_NM23 FAMILY MEMBER 8"/>
    <property type="match status" value="1"/>
</dbReference>
<dbReference type="EMBL" id="JTDY01002051">
    <property type="protein sequence ID" value="KOB72234.1"/>
    <property type="molecule type" value="Genomic_DNA"/>
</dbReference>
<comment type="caution">
    <text evidence="3">The sequence shown here is derived from an EMBL/GenBank/DDBJ whole genome shotgun (WGS) entry which is preliminary data.</text>
</comment>
<feature type="region of interest" description="Disordered" evidence="1">
    <location>
        <begin position="448"/>
        <end position="543"/>
    </location>
</feature>
<evidence type="ECO:0000313" key="3">
    <source>
        <dbReference type="EMBL" id="KOB72234.1"/>
    </source>
</evidence>
<dbReference type="InterPro" id="IPR051766">
    <property type="entry name" value="TXND_domain-containing"/>
</dbReference>
<feature type="compositionally biased region" description="Basic residues" evidence="1">
    <location>
        <begin position="462"/>
        <end position="474"/>
    </location>
</feature>
<dbReference type="SUPFAM" id="SSF52833">
    <property type="entry name" value="Thioredoxin-like"/>
    <property type="match status" value="1"/>
</dbReference>
<gene>
    <name evidence="3" type="ORF">OBRU01_12617</name>
</gene>
<protein>
    <submittedName>
        <fullName evidence="3">Thioredoxin domain-containing protein 6</fullName>
    </submittedName>
</protein>
<proteinExistence type="predicted"/>
<dbReference type="CDD" id="cd02948">
    <property type="entry name" value="TRX_NDPK"/>
    <property type="match status" value="1"/>
</dbReference>
<dbReference type="InterPro" id="IPR036249">
    <property type="entry name" value="Thioredoxin-like_sf"/>
</dbReference>
<feature type="region of interest" description="Disordered" evidence="1">
    <location>
        <begin position="186"/>
        <end position="266"/>
    </location>
</feature>
<dbReference type="Proteomes" id="UP000037510">
    <property type="component" value="Unassembled WGS sequence"/>
</dbReference>
<keyword evidence="4" id="KW-1185">Reference proteome</keyword>
<evidence type="ECO:0000259" key="2">
    <source>
        <dbReference type="Pfam" id="PF15928"/>
    </source>
</evidence>
<organism evidence="3 4">
    <name type="scientific">Operophtera brumata</name>
    <name type="common">Winter moth</name>
    <name type="synonym">Phalaena brumata</name>
    <dbReference type="NCBI Taxonomy" id="104452"/>
    <lineage>
        <taxon>Eukaryota</taxon>
        <taxon>Metazoa</taxon>
        <taxon>Ecdysozoa</taxon>
        <taxon>Arthropoda</taxon>
        <taxon>Hexapoda</taxon>
        <taxon>Insecta</taxon>
        <taxon>Pterygota</taxon>
        <taxon>Neoptera</taxon>
        <taxon>Endopterygota</taxon>
        <taxon>Lepidoptera</taxon>
        <taxon>Glossata</taxon>
        <taxon>Ditrysia</taxon>
        <taxon>Geometroidea</taxon>
        <taxon>Geometridae</taxon>
        <taxon>Larentiinae</taxon>
        <taxon>Operophtera</taxon>
    </lineage>
</organism>
<dbReference type="InterPro" id="IPR031827">
    <property type="entry name" value="DUF4746"/>
</dbReference>
<feature type="compositionally biased region" description="Polar residues" evidence="1">
    <location>
        <begin position="225"/>
        <end position="234"/>
    </location>
</feature>
<feature type="compositionally biased region" description="Basic and acidic residues" evidence="1">
    <location>
        <begin position="186"/>
        <end position="202"/>
    </location>
</feature>
<evidence type="ECO:0000256" key="1">
    <source>
        <dbReference type="SAM" id="MobiDB-lite"/>
    </source>
</evidence>
<dbReference type="Gene3D" id="3.40.30.10">
    <property type="entry name" value="Glutaredoxin"/>
    <property type="match status" value="1"/>
</dbReference>
<dbReference type="PANTHER" id="PTHR46135">
    <property type="entry name" value="NME/NM23 FAMILY MEMBER 8"/>
    <property type="match status" value="1"/>
</dbReference>
<accession>A0A0L7LA20</accession>
<feature type="compositionally biased region" description="Basic and acidic residues" evidence="1">
    <location>
        <begin position="256"/>
        <end position="266"/>
    </location>
</feature>
<sequence>MPLAICQNPACFYVPSRSPCMTPLHCPSRHLTAAPSHSHAPARWPVAAITRGMALTSAAARAVAAVAAAGAGKKAAQVQLQAELNNDDEWNKFLLRDGLLVVDVYSEWCGPCIGMVGNLKKIKVEIGGDNLHLAVAKSDTIAALQRFRKRSEPTWMFIAAGQLLNVVFGADAPRLARTIEQELHNEELARKGELQRPTRAPHELTPPEQQQPQRRFSKRDESKKQQPCSSSRQMSPPPEQGWCQDPGSLFGDGLEENERPKKLPADELKADNLPGIYIPSDRHQRAAILDLLYPKMVQAVVEPAAPPEPPHICMMFGAWQRRAVLATAAAPDIAPRLLRYGLYADTNVLEPKLLCKNNLQLPLRLYLTLVLGPLYVIGDTEGGRERLSYNVYSPHSNETIVLCIAVGAADPAMAEPDTIPPSTPPPTLLALGPLYVSGDAVEGGEEGLRFFPQGYSAPERKPKPKSKKKKKGKRAKEDDTQDTVAEQQSTEADEPSGEGEVTGEGEIGDEEGEDGASEEGENGDEEGGAGVDKATSPPPPTPQ</sequence>
<evidence type="ECO:0000313" key="4">
    <source>
        <dbReference type="Proteomes" id="UP000037510"/>
    </source>
</evidence>
<name>A0A0L7LA20_OPEBR</name>
<dbReference type="Pfam" id="PF15928">
    <property type="entry name" value="DUF4746"/>
    <property type="match status" value="1"/>
</dbReference>
<dbReference type="AlphaFoldDB" id="A0A0L7LA20"/>
<feature type="domain" description="DUF4746" evidence="2">
    <location>
        <begin position="179"/>
        <end position="347"/>
    </location>
</feature>